<evidence type="ECO:0000313" key="3">
    <source>
        <dbReference type="EMBL" id="BAJ49715.1"/>
    </source>
</evidence>
<evidence type="ECO:0000313" key="5">
    <source>
        <dbReference type="Proteomes" id="UP000008120"/>
    </source>
</evidence>
<reference evidence="2 5" key="1">
    <citation type="journal article" date="2005" name="Environ. Microbiol.">
        <title>Genetic and functional properties of uncultivated thermophilic crenarchaeotes from a subsurface gold mine as revealed by analysis of genome fragments.</title>
        <authorList>
            <person name="Nunoura T."/>
            <person name="Hirayama H."/>
            <person name="Takami H."/>
            <person name="Oida H."/>
            <person name="Nishi S."/>
            <person name="Shimamura S."/>
            <person name="Suzuki Y."/>
            <person name="Inagaki F."/>
            <person name="Takai K."/>
            <person name="Nealson K.H."/>
            <person name="Horikoshi K."/>
        </authorList>
    </citation>
    <scope>NUCLEOTIDE SEQUENCE [LARGE SCALE GENOMIC DNA]</scope>
</reference>
<feature type="compositionally biased region" description="Basic and acidic residues" evidence="1">
    <location>
        <begin position="20"/>
        <end position="32"/>
    </location>
</feature>
<organism evidence="2 5">
    <name type="scientific">Caldiarchaeum subterraneum</name>
    <dbReference type="NCBI Taxonomy" id="311458"/>
    <lineage>
        <taxon>Archaea</taxon>
        <taxon>Nitrososphaerota</taxon>
        <taxon>Candidatus Caldarchaeales</taxon>
        <taxon>Candidatus Caldarchaeaceae</taxon>
        <taxon>Candidatus Caldarchaeum</taxon>
    </lineage>
</organism>
<reference evidence="2 5" key="2">
    <citation type="journal article" date="2011" name="Nucleic Acids Res.">
        <title>Insights into the evolution of Archaea and eukaryotic protein modifier systems revealed by the genome of a novel archaeal group.</title>
        <authorList>
            <person name="Nunoura T."/>
            <person name="Takaki Y."/>
            <person name="Kakuta J."/>
            <person name="Nishi S."/>
            <person name="Sugahara J."/>
            <person name="Kazama H."/>
            <person name="Chee G."/>
            <person name="Hattori M."/>
            <person name="Kanai A."/>
            <person name="Atomi H."/>
            <person name="Takai K."/>
            <person name="Takami H."/>
        </authorList>
    </citation>
    <scope>NUCLEOTIDE SEQUENCE [LARGE SCALE GENOMIC DNA]</scope>
</reference>
<feature type="region of interest" description="Disordered" evidence="1">
    <location>
        <begin position="1"/>
        <end position="111"/>
    </location>
</feature>
<feature type="compositionally biased region" description="Basic and acidic residues" evidence="1">
    <location>
        <begin position="94"/>
        <end position="111"/>
    </location>
</feature>
<dbReference type="BioCyc" id="CCAL311458:G131R-1557-MONOMER"/>
<gene>
    <name evidence="4" type="ORF">CSUB_C1533</name>
    <name evidence="3" type="ORF">HGMM_F28H09C17</name>
    <name evidence="2" type="ORF">HGMM_F40F12C06</name>
</gene>
<dbReference type="EMBL" id="AP011871">
    <property type="protein sequence ID" value="BAJ48681.1"/>
    <property type="molecule type" value="Genomic_DNA"/>
</dbReference>
<sequence>MFYRLGERPGGSPGAPEEVPPPREAPRRREAQGETLGNAAETRPPPRSGHDSASKPMRSVVDWLKRATRGGKGRWAVSSLPDARRKPMRQIPLKQKEDYEPHTHHLSRFDY</sequence>
<evidence type="ECO:0000313" key="4">
    <source>
        <dbReference type="EMBL" id="BAJ51384.1"/>
    </source>
</evidence>
<dbReference type="EMBL" id="AP011900">
    <property type="protein sequence ID" value="BAJ49715.1"/>
    <property type="molecule type" value="Genomic_DNA"/>
</dbReference>
<accession>E6N8R2</accession>
<dbReference type="EMBL" id="BA000048">
    <property type="protein sequence ID" value="BAJ51384.1"/>
    <property type="molecule type" value="Genomic_DNA"/>
</dbReference>
<dbReference type="STRING" id="311458.CSUB_C1533"/>
<evidence type="ECO:0000313" key="2">
    <source>
        <dbReference type="EMBL" id="BAJ48681.1"/>
    </source>
</evidence>
<dbReference type="KEGG" id="csu:CSUB_C1533"/>
<name>E6N8R2_CALS0</name>
<dbReference type="AlphaFoldDB" id="E6N8R2"/>
<evidence type="ECO:0000256" key="1">
    <source>
        <dbReference type="SAM" id="MobiDB-lite"/>
    </source>
</evidence>
<dbReference type="Proteomes" id="UP000008120">
    <property type="component" value="Chromosome"/>
</dbReference>
<proteinExistence type="predicted"/>
<protein>
    <submittedName>
        <fullName evidence="2">Uncharacterized protein</fullName>
    </submittedName>
</protein>